<dbReference type="KEGG" id="cag:Cagg_3043"/>
<dbReference type="GO" id="GO:0033072">
    <property type="term" value="P:vancomycin biosynthetic process"/>
    <property type="evidence" value="ECO:0007669"/>
    <property type="project" value="UniProtKB-ARBA"/>
</dbReference>
<protein>
    <submittedName>
        <fullName evidence="3">Sterol 3-beta-glucosyltransferase</fullName>
        <ecNumber evidence="3">2.4.1.173</ecNumber>
    </submittedName>
</protein>
<evidence type="ECO:0000259" key="2">
    <source>
        <dbReference type="Pfam" id="PF06722"/>
    </source>
</evidence>
<dbReference type="GO" id="GO:0016906">
    <property type="term" value="F:sterol 3-beta-glucosyltransferase activity"/>
    <property type="evidence" value="ECO:0007669"/>
    <property type="project" value="UniProtKB-EC"/>
</dbReference>
<dbReference type="InterPro" id="IPR002213">
    <property type="entry name" value="UDP_glucos_trans"/>
</dbReference>
<accession>B8G6U2</accession>
<keyword evidence="3" id="KW-0808">Transferase</keyword>
<keyword evidence="3" id="KW-0328">Glycosyltransferase</keyword>
<dbReference type="PANTHER" id="PTHR48050">
    <property type="entry name" value="STEROL 3-BETA-GLUCOSYLTRANSFERASE"/>
    <property type="match status" value="1"/>
</dbReference>
<proteinExistence type="predicted"/>
<dbReference type="Proteomes" id="UP000002508">
    <property type="component" value="Chromosome"/>
</dbReference>
<dbReference type="PANTHER" id="PTHR48050:SF13">
    <property type="entry name" value="STEROL 3-BETA-GLUCOSYLTRANSFERASE UGT80A2"/>
    <property type="match status" value="1"/>
</dbReference>
<dbReference type="InterPro" id="IPR050426">
    <property type="entry name" value="Glycosyltransferase_28"/>
</dbReference>
<dbReference type="EMBL" id="CP001337">
    <property type="protein sequence ID" value="ACL25901.1"/>
    <property type="molecule type" value="Genomic_DNA"/>
</dbReference>
<dbReference type="Pfam" id="PF03033">
    <property type="entry name" value="Glyco_transf_28"/>
    <property type="match status" value="1"/>
</dbReference>
<feature type="domain" description="Glycosyltransferase family 28 N-terminal" evidence="1">
    <location>
        <begin position="3"/>
        <end position="75"/>
    </location>
</feature>
<dbReference type="HOGENOM" id="CLU_000537_8_0_0"/>
<dbReference type="RefSeq" id="WP_015941753.1">
    <property type="nucleotide sequence ID" value="NC_011831.1"/>
</dbReference>
<organism evidence="3 4">
    <name type="scientific">Chloroflexus aggregans (strain MD-66 / DSM 9485)</name>
    <dbReference type="NCBI Taxonomy" id="326427"/>
    <lineage>
        <taxon>Bacteria</taxon>
        <taxon>Bacillati</taxon>
        <taxon>Chloroflexota</taxon>
        <taxon>Chloroflexia</taxon>
        <taxon>Chloroflexales</taxon>
        <taxon>Chloroflexineae</taxon>
        <taxon>Chloroflexaceae</taxon>
        <taxon>Chloroflexus</taxon>
    </lineage>
</organism>
<dbReference type="Pfam" id="PF06722">
    <property type="entry name" value="EryCIII-like_C"/>
    <property type="match status" value="1"/>
</dbReference>
<reference evidence="3" key="1">
    <citation type="submission" date="2008-12" db="EMBL/GenBank/DDBJ databases">
        <title>Complete sequence of Chloroflexus aggregans DSM 9485.</title>
        <authorList>
            <consortium name="US DOE Joint Genome Institute"/>
            <person name="Lucas S."/>
            <person name="Copeland A."/>
            <person name="Lapidus A."/>
            <person name="Glavina del Rio T."/>
            <person name="Dalin E."/>
            <person name="Tice H."/>
            <person name="Pitluck S."/>
            <person name="Foster B."/>
            <person name="Larimer F."/>
            <person name="Land M."/>
            <person name="Hauser L."/>
            <person name="Kyrpides N."/>
            <person name="Mikhailova N."/>
            <person name="Bryant D."/>
            <person name="Richardson P."/>
        </authorList>
    </citation>
    <scope>NUCLEOTIDE SEQUENCE</scope>
    <source>
        <strain evidence="3">DSM 9485</strain>
    </source>
</reference>
<feature type="domain" description="Erythromycin biosynthesis protein CIII-like C-terminal" evidence="2">
    <location>
        <begin position="285"/>
        <end position="390"/>
    </location>
</feature>
<dbReference type="OrthoDB" id="9805366at2"/>
<dbReference type="AlphaFoldDB" id="B8G6U2"/>
<dbReference type="STRING" id="326427.Cagg_3043"/>
<dbReference type="CDD" id="cd03784">
    <property type="entry name" value="GT1_Gtf-like"/>
    <property type="match status" value="1"/>
</dbReference>
<dbReference type="eggNOG" id="COG1819">
    <property type="taxonomic scope" value="Bacteria"/>
</dbReference>
<sequence length="419" mass="46660">MRIFMCTYGSRGDVQPFVALGKALRAAGHTPILAAPARFTTFAAAYGIDFVPLPGDVETLARQIADEARNRPLRLIGIVYRFALPLGVEVARRLQRVAANADLIIHTFLTVAIGHLYAQQYGISEWAVDLFPFFDPPDEIANIMWPHTSMGPRRRRLSHRFAHTVFQYSQQFTYRMLRRRAPDIGPPRLSWAMPGRQIPLLLAYSSALVPPGTGPLTVQTGSWHLEHTDWQPPPDLRAFLASGPPPVVVNFGSMATRNAPQLMHIVLSALRQTGQRGIIQRGWARLELTDRPNDIYLADELPHDWLLPQAAAMIHHGGAGTTATALRAGIPAIIIPFAADQPFWAWRAHLTGANPPPIPPSELSVARLCHALEQALSPEQRQRAANISAQMQLERGVVAAVEQIERRNFETERETRFTR</sequence>
<evidence type="ECO:0000313" key="3">
    <source>
        <dbReference type="EMBL" id="ACL25901.1"/>
    </source>
</evidence>
<gene>
    <name evidence="3" type="ordered locus">Cagg_3043</name>
</gene>
<dbReference type="GO" id="GO:0005975">
    <property type="term" value="P:carbohydrate metabolic process"/>
    <property type="evidence" value="ECO:0007669"/>
    <property type="project" value="InterPro"/>
</dbReference>
<name>B8G6U2_CHLAD</name>
<dbReference type="EC" id="2.4.1.173" evidence="3"/>
<dbReference type="InterPro" id="IPR010610">
    <property type="entry name" value="EryCIII-like_C"/>
</dbReference>
<dbReference type="FunFam" id="3.40.50.2000:FF:000009">
    <property type="entry name" value="Sterol 3-beta-glucosyltransferase UGT80A2"/>
    <property type="match status" value="1"/>
</dbReference>
<dbReference type="CAZy" id="GT1">
    <property type="family name" value="Glycosyltransferase Family 1"/>
</dbReference>
<dbReference type="Gene3D" id="3.40.50.2000">
    <property type="entry name" value="Glycogen Phosphorylase B"/>
    <property type="match status" value="2"/>
</dbReference>
<dbReference type="SUPFAM" id="SSF53756">
    <property type="entry name" value="UDP-Glycosyltransferase/glycogen phosphorylase"/>
    <property type="match status" value="1"/>
</dbReference>
<evidence type="ECO:0000259" key="1">
    <source>
        <dbReference type="Pfam" id="PF03033"/>
    </source>
</evidence>
<evidence type="ECO:0000313" key="4">
    <source>
        <dbReference type="Proteomes" id="UP000002508"/>
    </source>
</evidence>
<dbReference type="InterPro" id="IPR004276">
    <property type="entry name" value="GlycoTrans_28_N"/>
</dbReference>
<keyword evidence="4" id="KW-1185">Reference proteome</keyword>